<sequence>METTASTGDSATRRAEIRAATRTVAELVASLWQVQGAELGTLLGGVDALAAVACGAPGRGRW</sequence>
<reference evidence="1 2" key="1">
    <citation type="submission" date="2020-10" db="EMBL/GenBank/DDBJ databases">
        <title>Connecting structure to function with the recovery of over 1000 high-quality activated sludge metagenome-assembled genomes encoding full-length rRNA genes using long-read sequencing.</title>
        <authorList>
            <person name="Singleton C.M."/>
            <person name="Petriglieri F."/>
            <person name="Kristensen J.M."/>
            <person name="Kirkegaard R.H."/>
            <person name="Michaelsen T.Y."/>
            <person name="Andersen M.H."/>
            <person name="Karst S.M."/>
            <person name="Dueholm M.S."/>
            <person name="Nielsen P.H."/>
            <person name="Albertsen M."/>
        </authorList>
    </citation>
    <scope>NUCLEOTIDE SEQUENCE [LARGE SCALE GENOMIC DNA]</scope>
    <source>
        <strain evidence="1">Ega_18-Q3-R5-49_MAXAC.001</strain>
    </source>
</reference>
<dbReference type="Proteomes" id="UP000726105">
    <property type="component" value="Unassembled WGS sequence"/>
</dbReference>
<accession>A0A935IIG0</accession>
<organism evidence="1 2">
    <name type="scientific">Candidatus Phosphoribacter hodrii</name>
    <dbReference type="NCBI Taxonomy" id="2953743"/>
    <lineage>
        <taxon>Bacteria</taxon>
        <taxon>Bacillati</taxon>
        <taxon>Actinomycetota</taxon>
        <taxon>Actinomycetes</taxon>
        <taxon>Micrococcales</taxon>
        <taxon>Dermatophilaceae</taxon>
        <taxon>Candidatus Phosphoribacter</taxon>
    </lineage>
</organism>
<dbReference type="AlphaFoldDB" id="A0A935IIG0"/>
<proteinExistence type="predicted"/>
<dbReference type="EMBL" id="JADJIB010000002">
    <property type="protein sequence ID" value="MBK7272522.1"/>
    <property type="molecule type" value="Genomic_DNA"/>
</dbReference>
<evidence type="ECO:0000313" key="1">
    <source>
        <dbReference type="EMBL" id="MBK7272522.1"/>
    </source>
</evidence>
<comment type="caution">
    <text evidence="1">The sequence shown here is derived from an EMBL/GenBank/DDBJ whole genome shotgun (WGS) entry which is preliminary data.</text>
</comment>
<protein>
    <submittedName>
        <fullName evidence="1">Uncharacterized protein</fullName>
    </submittedName>
</protein>
<evidence type="ECO:0000313" key="2">
    <source>
        <dbReference type="Proteomes" id="UP000726105"/>
    </source>
</evidence>
<gene>
    <name evidence="1" type="ORF">IPI13_04945</name>
</gene>
<name>A0A935IIG0_9MICO</name>